<reference evidence="2" key="1">
    <citation type="journal article" date="2020" name="J Insects Food Feed">
        <title>The yellow mealworm (Tenebrio molitor) genome: a resource for the emerging insects as food and feed industry.</title>
        <authorList>
            <person name="Eriksson T."/>
            <person name="Andere A."/>
            <person name="Kelstrup H."/>
            <person name="Emery V."/>
            <person name="Picard C."/>
        </authorList>
    </citation>
    <scope>NUCLEOTIDE SEQUENCE</scope>
    <source>
        <strain evidence="2">Stoneville</strain>
        <tissue evidence="2">Whole head</tissue>
    </source>
</reference>
<name>A0A8J6HQ49_TENMO</name>
<sequence>MGALPHRPVSMSLPRTAVATHVRTPRSGDHPSPDSLRCRNSFSQIFFSSGTLIHISSHRSSFRCVPEADFLARRLAEQKKRTGDKSFRFDSSTDDLQPTSSSNRISLVIGEPLKATGFPLGGDGVIFCLICKKSIRWQETVDDKAASLSHIKSRQKIHNRLKAGLRRVTQPLVLRTVAVDGRVVNQHDRRWRTRRTRTASVIAWISWRKAAGSFAIRVFTLNMKRFPNSGTTGTTTGPIQTMGEGRVRLWERTIPVGFAAWEEVVPRESLEPGVCGRLGNSGKERKRNERNDEEPGKVCEEKKLEVNVEKAKMMVFNNNKRKRKREENEWKWKGSEFKYLGYTFNERATDKAHKREIVMIDEIEKRKEEEENDDAQSESGKGSGKFEDKMDGREECRILRKYWKEKKKNKEKKGREKDKDTDKQERRERIKESRYNREYERHGKIQIVMRTRTILLAQLFPPKRKDSTLFKVHGAEVRCPSQAHLNNQARIVSLEVSPAKPCRYRMGLAENASFSHCASSTLFRDV</sequence>
<feature type="region of interest" description="Disordered" evidence="1">
    <location>
        <begin position="407"/>
        <end position="435"/>
    </location>
</feature>
<proteinExistence type="predicted"/>
<accession>A0A8J6HQ49</accession>
<protein>
    <submittedName>
        <fullName evidence="2">Uncharacterized protein</fullName>
    </submittedName>
</protein>
<feature type="region of interest" description="Disordered" evidence="1">
    <location>
        <begin position="1"/>
        <end position="34"/>
    </location>
</feature>
<dbReference type="EMBL" id="JABDTM020014306">
    <property type="protein sequence ID" value="KAH0819541.1"/>
    <property type="molecule type" value="Genomic_DNA"/>
</dbReference>
<keyword evidence="3" id="KW-1185">Reference proteome</keyword>
<evidence type="ECO:0000256" key="1">
    <source>
        <dbReference type="SAM" id="MobiDB-lite"/>
    </source>
</evidence>
<feature type="compositionally biased region" description="Basic and acidic residues" evidence="1">
    <location>
        <begin position="413"/>
        <end position="435"/>
    </location>
</feature>
<evidence type="ECO:0000313" key="2">
    <source>
        <dbReference type="EMBL" id="KAH0819541.1"/>
    </source>
</evidence>
<feature type="region of interest" description="Disordered" evidence="1">
    <location>
        <begin position="274"/>
        <end position="297"/>
    </location>
</feature>
<evidence type="ECO:0000313" key="3">
    <source>
        <dbReference type="Proteomes" id="UP000719412"/>
    </source>
</evidence>
<feature type="compositionally biased region" description="Basic and acidic residues" evidence="1">
    <location>
        <begin position="282"/>
        <end position="297"/>
    </location>
</feature>
<dbReference type="AlphaFoldDB" id="A0A8J6HQ49"/>
<gene>
    <name evidence="2" type="ORF">GEV33_003249</name>
</gene>
<reference evidence="2" key="2">
    <citation type="submission" date="2021-08" db="EMBL/GenBank/DDBJ databases">
        <authorList>
            <person name="Eriksson T."/>
        </authorList>
    </citation>
    <scope>NUCLEOTIDE SEQUENCE</scope>
    <source>
        <strain evidence="2">Stoneville</strain>
        <tissue evidence="2">Whole head</tissue>
    </source>
</reference>
<dbReference type="Proteomes" id="UP000719412">
    <property type="component" value="Unassembled WGS sequence"/>
</dbReference>
<feature type="region of interest" description="Disordered" evidence="1">
    <location>
        <begin position="82"/>
        <end position="101"/>
    </location>
</feature>
<comment type="caution">
    <text evidence="2">The sequence shown here is derived from an EMBL/GenBank/DDBJ whole genome shotgun (WGS) entry which is preliminary data.</text>
</comment>
<organism evidence="2 3">
    <name type="scientific">Tenebrio molitor</name>
    <name type="common">Yellow mealworm beetle</name>
    <dbReference type="NCBI Taxonomy" id="7067"/>
    <lineage>
        <taxon>Eukaryota</taxon>
        <taxon>Metazoa</taxon>
        <taxon>Ecdysozoa</taxon>
        <taxon>Arthropoda</taxon>
        <taxon>Hexapoda</taxon>
        <taxon>Insecta</taxon>
        <taxon>Pterygota</taxon>
        <taxon>Neoptera</taxon>
        <taxon>Endopterygota</taxon>
        <taxon>Coleoptera</taxon>
        <taxon>Polyphaga</taxon>
        <taxon>Cucujiformia</taxon>
        <taxon>Tenebrionidae</taxon>
        <taxon>Tenebrio</taxon>
    </lineage>
</organism>
<feature type="region of interest" description="Disordered" evidence="1">
    <location>
        <begin position="365"/>
        <end position="390"/>
    </location>
</feature>